<comment type="caution">
    <text evidence="1">The sequence shown here is derived from an EMBL/GenBank/DDBJ whole genome shotgun (WGS) entry which is preliminary data.</text>
</comment>
<evidence type="ECO:0000313" key="2">
    <source>
        <dbReference type="Proteomes" id="UP000789920"/>
    </source>
</evidence>
<reference evidence="1" key="1">
    <citation type="submission" date="2021-06" db="EMBL/GenBank/DDBJ databases">
        <authorList>
            <person name="Kallberg Y."/>
            <person name="Tangrot J."/>
            <person name="Rosling A."/>
        </authorList>
    </citation>
    <scope>NUCLEOTIDE SEQUENCE</scope>
    <source>
        <strain evidence="1">MA461A</strain>
    </source>
</reference>
<feature type="non-terminal residue" evidence="1">
    <location>
        <position position="1"/>
    </location>
</feature>
<organism evidence="1 2">
    <name type="scientific">Racocetra persica</name>
    <dbReference type="NCBI Taxonomy" id="160502"/>
    <lineage>
        <taxon>Eukaryota</taxon>
        <taxon>Fungi</taxon>
        <taxon>Fungi incertae sedis</taxon>
        <taxon>Mucoromycota</taxon>
        <taxon>Glomeromycotina</taxon>
        <taxon>Glomeromycetes</taxon>
        <taxon>Diversisporales</taxon>
        <taxon>Gigasporaceae</taxon>
        <taxon>Racocetra</taxon>
    </lineage>
</organism>
<dbReference type="Proteomes" id="UP000789920">
    <property type="component" value="Unassembled WGS sequence"/>
</dbReference>
<sequence>EIFWDDEISKSKEFPVLRQAIELEIEYFKIPINSEKHAAHNLQQSISRFTSEVKVGYTQNGCYSCCEPFYNYENGKWFEEFKKQGYALLSNEKIVSIIEKQLKKYFSSIKVKTQFNSYRYLVVYDFFDIDTI</sequence>
<accession>A0ACA9RC37</accession>
<dbReference type="EMBL" id="CAJVQC010048028">
    <property type="protein sequence ID" value="CAG8785601.1"/>
    <property type="molecule type" value="Genomic_DNA"/>
</dbReference>
<protein>
    <submittedName>
        <fullName evidence="1">9885_t:CDS:1</fullName>
    </submittedName>
</protein>
<name>A0ACA9RC37_9GLOM</name>
<keyword evidence="2" id="KW-1185">Reference proteome</keyword>
<evidence type="ECO:0000313" key="1">
    <source>
        <dbReference type="EMBL" id="CAG8785601.1"/>
    </source>
</evidence>
<proteinExistence type="predicted"/>
<gene>
    <name evidence="1" type="ORF">RPERSI_LOCUS18249</name>
</gene>
<feature type="non-terminal residue" evidence="1">
    <location>
        <position position="132"/>
    </location>
</feature>